<evidence type="ECO:0000313" key="2">
    <source>
        <dbReference type="EMBL" id="WWD19964.1"/>
    </source>
</evidence>
<dbReference type="InterPro" id="IPR013736">
    <property type="entry name" value="Xaa-Pro_dipept_C"/>
</dbReference>
<dbReference type="Gene3D" id="3.40.50.1820">
    <property type="entry name" value="alpha/beta hydrolase"/>
    <property type="match status" value="1"/>
</dbReference>
<dbReference type="GO" id="GO:0008239">
    <property type="term" value="F:dipeptidyl-peptidase activity"/>
    <property type="evidence" value="ECO:0007669"/>
    <property type="project" value="InterPro"/>
</dbReference>
<dbReference type="PANTHER" id="PTHR43056:SF10">
    <property type="entry name" value="COCE_NOND FAMILY, PUTATIVE (AFU_ORTHOLOGUE AFUA_7G00600)-RELATED"/>
    <property type="match status" value="1"/>
</dbReference>
<gene>
    <name evidence="2" type="ORF">CI109_104437</name>
</gene>
<dbReference type="InterPro" id="IPR050585">
    <property type="entry name" value="Xaa-Pro_dipeptidyl-ppase/CocE"/>
</dbReference>
<reference evidence="2" key="1">
    <citation type="submission" date="2017-08" db="EMBL/GenBank/DDBJ databases">
        <authorList>
            <person name="Cuomo C."/>
            <person name="Billmyre B."/>
            <person name="Heitman J."/>
        </authorList>
    </citation>
    <scope>NUCLEOTIDE SEQUENCE</scope>
    <source>
        <strain evidence="2">CBS 12478</strain>
    </source>
</reference>
<reference evidence="2" key="2">
    <citation type="submission" date="2024-01" db="EMBL/GenBank/DDBJ databases">
        <title>Comparative genomics of Cryptococcus and Kwoniella reveals pathogenesis evolution and contrasting modes of karyotype evolution via chromosome fusion or intercentromeric recombination.</title>
        <authorList>
            <person name="Coelho M.A."/>
            <person name="David-Palma M."/>
            <person name="Shea T."/>
            <person name="Bowers K."/>
            <person name="McGinley-Smith S."/>
            <person name="Mohammad A.W."/>
            <person name="Gnirke A."/>
            <person name="Yurkov A.M."/>
            <person name="Nowrousian M."/>
            <person name="Sun S."/>
            <person name="Cuomo C.A."/>
            <person name="Heitman J."/>
        </authorList>
    </citation>
    <scope>NUCLEOTIDE SEQUENCE</scope>
    <source>
        <strain evidence="2">CBS 12478</strain>
    </source>
</reference>
<proteinExistence type="predicted"/>
<dbReference type="SMART" id="SM00939">
    <property type="entry name" value="PepX_C"/>
    <property type="match status" value="1"/>
</dbReference>
<dbReference type="Pfam" id="PF02129">
    <property type="entry name" value="Peptidase_S15"/>
    <property type="match status" value="1"/>
</dbReference>
<keyword evidence="3" id="KW-1185">Reference proteome</keyword>
<evidence type="ECO:0000256" key="1">
    <source>
        <dbReference type="ARBA" id="ARBA00022801"/>
    </source>
</evidence>
<dbReference type="InterPro" id="IPR029058">
    <property type="entry name" value="AB_hydrolase_fold"/>
</dbReference>
<protein>
    <submittedName>
        <fullName evidence="2">Uncharacterized protein</fullName>
    </submittedName>
</protein>
<dbReference type="Gene3D" id="1.10.3020.20">
    <property type="match status" value="1"/>
</dbReference>
<dbReference type="KEGG" id="ksn:43589463"/>
<dbReference type="SUPFAM" id="SSF53474">
    <property type="entry name" value="alpha/beta-Hydrolases"/>
    <property type="match status" value="1"/>
</dbReference>
<dbReference type="InterPro" id="IPR005674">
    <property type="entry name" value="CocE/Ser_esterase"/>
</dbReference>
<dbReference type="PANTHER" id="PTHR43056">
    <property type="entry name" value="PEPTIDASE S9 PROLYL OLIGOPEPTIDASE"/>
    <property type="match status" value="1"/>
</dbReference>
<dbReference type="AlphaFoldDB" id="A0A5M6BXA5"/>
<dbReference type="Gene3D" id="2.60.120.260">
    <property type="entry name" value="Galactose-binding domain-like"/>
    <property type="match status" value="1"/>
</dbReference>
<evidence type="ECO:0000313" key="3">
    <source>
        <dbReference type="Proteomes" id="UP000322225"/>
    </source>
</evidence>
<dbReference type="EMBL" id="CP144057">
    <property type="protein sequence ID" value="WWD19964.1"/>
    <property type="molecule type" value="Genomic_DNA"/>
</dbReference>
<sequence length="588" mass="65423">MPPPCQIAHRPIRKPEVGRQGYQGFNPRTEYLKEGDRPYGARAVDCDITVEHDVEVIVRDGCRLYVDIFRPTNASGPIPAILSYSPFGKKFSGLCFINDTKATIAYQLGVTLDDVSGLEKFEALDPSHWCGRGYAIVNVDGRGAGDSDGGMVIMGSQEGEDGYDVIEAIAKKEWCNGNIGLAGNSHLGIVQWFIAQQQPPSLKAIAPWEACSDLYREQFVRGGIFNISNFDFIANNILQGGTGVEDFAEMYRRTNGGLINDYWADKRANLKSIKIPAYITGSEFSGIHGMGSLRGFMELDTKDKWFRWCGTQEWYDIWADKESNDDLQGFFDTFLKGENNGWREKTPKVRVSVLRFGKEEPINDIVVPDFPIPNTDYRTLYMTADSKLTPDVPAPGVVSYPSQEPGGKVSFSYTFEKQTRIVGLPKAVLYMSCDDHDDFSVSVQLRKCDANGKPLKHFTIPFSKTPITDAEDCTPVSTILIHTGSVGMLRASHRHFDPSKSIHPQYPYHTHDRIEKVSPGNVVELQVGIWAMGVQYEKGESIRVDISASNPLWLELNAGALLEGNNGVHKVHLGGEYQSKIILPFVDI</sequence>
<keyword evidence="1" id="KW-0378">Hydrolase</keyword>
<dbReference type="InterPro" id="IPR000383">
    <property type="entry name" value="Xaa-Pro-like_dom"/>
</dbReference>
<dbReference type="Pfam" id="PF08530">
    <property type="entry name" value="PepX_C"/>
    <property type="match status" value="1"/>
</dbReference>
<dbReference type="RefSeq" id="XP_031860281.1">
    <property type="nucleotide sequence ID" value="XM_032005320.1"/>
</dbReference>
<dbReference type="GeneID" id="43589463"/>
<organism evidence="2 3">
    <name type="scientific">Kwoniella shandongensis</name>
    <dbReference type="NCBI Taxonomy" id="1734106"/>
    <lineage>
        <taxon>Eukaryota</taxon>
        <taxon>Fungi</taxon>
        <taxon>Dikarya</taxon>
        <taxon>Basidiomycota</taxon>
        <taxon>Agaricomycotina</taxon>
        <taxon>Tremellomycetes</taxon>
        <taxon>Tremellales</taxon>
        <taxon>Cryptococcaceae</taxon>
        <taxon>Kwoniella</taxon>
    </lineage>
</organism>
<dbReference type="NCBIfam" id="TIGR00976">
    <property type="entry name" value="CocE_NonD"/>
    <property type="match status" value="1"/>
</dbReference>
<dbReference type="SUPFAM" id="SSF49785">
    <property type="entry name" value="Galactose-binding domain-like"/>
    <property type="match status" value="1"/>
</dbReference>
<name>A0A5M6BXA5_9TREE</name>
<dbReference type="InterPro" id="IPR008979">
    <property type="entry name" value="Galactose-bd-like_sf"/>
</dbReference>
<accession>A0A5M6BXA5</accession>
<dbReference type="Proteomes" id="UP000322225">
    <property type="component" value="Chromosome 7"/>
</dbReference>
<dbReference type="OrthoDB" id="2578740at2759"/>